<dbReference type="AlphaFoldDB" id="A0AAV2LK38"/>
<evidence type="ECO:0000256" key="1">
    <source>
        <dbReference type="SAM" id="Phobius"/>
    </source>
</evidence>
<accession>A0AAV2LK38</accession>
<organism evidence="2 3">
    <name type="scientific">Knipowitschia caucasica</name>
    <name type="common">Caucasian dwarf goby</name>
    <name type="synonym">Pomatoschistus caucasicus</name>
    <dbReference type="NCBI Taxonomy" id="637954"/>
    <lineage>
        <taxon>Eukaryota</taxon>
        <taxon>Metazoa</taxon>
        <taxon>Chordata</taxon>
        <taxon>Craniata</taxon>
        <taxon>Vertebrata</taxon>
        <taxon>Euteleostomi</taxon>
        <taxon>Actinopterygii</taxon>
        <taxon>Neopterygii</taxon>
        <taxon>Teleostei</taxon>
        <taxon>Neoteleostei</taxon>
        <taxon>Acanthomorphata</taxon>
        <taxon>Gobiaria</taxon>
        <taxon>Gobiiformes</taxon>
        <taxon>Gobioidei</taxon>
        <taxon>Gobiidae</taxon>
        <taxon>Gobiinae</taxon>
        <taxon>Knipowitschia</taxon>
    </lineage>
</organism>
<reference evidence="2 3" key="1">
    <citation type="submission" date="2024-04" db="EMBL/GenBank/DDBJ databases">
        <authorList>
            <person name="Waldvogel A.-M."/>
            <person name="Schoenle A."/>
        </authorList>
    </citation>
    <scope>NUCLEOTIDE SEQUENCE [LARGE SCALE GENOMIC DNA]</scope>
</reference>
<sequence>MDMRECAWVQHLALCLRIVICMLMIPACPSELGLPWGPSCPLKSALTIFLLLLSSAPGRRSLAGRLRTNRRCCVREPQIHASSETSSAAAFLSKFHSR</sequence>
<dbReference type="EMBL" id="OZ035845">
    <property type="protein sequence ID" value="CAL1599994.1"/>
    <property type="molecule type" value="Genomic_DNA"/>
</dbReference>
<proteinExistence type="predicted"/>
<evidence type="ECO:0000313" key="3">
    <source>
        <dbReference type="Proteomes" id="UP001497482"/>
    </source>
</evidence>
<feature type="transmembrane region" description="Helical" evidence="1">
    <location>
        <begin position="7"/>
        <end position="25"/>
    </location>
</feature>
<keyword evidence="1" id="KW-0472">Membrane</keyword>
<gene>
    <name evidence="2" type="ORF">KC01_LOCUS28161</name>
</gene>
<feature type="transmembrane region" description="Helical" evidence="1">
    <location>
        <begin position="45"/>
        <end position="62"/>
    </location>
</feature>
<evidence type="ECO:0000313" key="2">
    <source>
        <dbReference type="EMBL" id="CAL1599994.1"/>
    </source>
</evidence>
<dbReference type="Proteomes" id="UP001497482">
    <property type="component" value="Chromosome 23"/>
</dbReference>
<keyword evidence="1" id="KW-0812">Transmembrane</keyword>
<keyword evidence="1" id="KW-1133">Transmembrane helix</keyword>
<evidence type="ECO:0008006" key="4">
    <source>
        <dbReference type="Google" id="ProtNLM"/>
    </source>
</evidence>
<keyword evidence="3" id="KW-1185">Reference proteome</keyword>
<protein>
    <recommendedName>
        <fullName evidence="4">Secreted protein</fullName>
    </recommendedName>
</protein>
<name>A0AAV2LK38_KNICA</name>